<keyword evidence="4" id="KW-1185">Reference proteome</keyword>
<evidence type="ECO:0000256" key="1">
    <source>
        <dbReference type="SAM" id="MobiDB-lite"/>
    </source>
</evidence>
<protein>
    <submittedName>
        <fullName evidence="3">Uncharacterized protein</fullName>
    </submittedName>
</protein>
<organism evidence="3 4">
    <name type="scientific">Massariosphaeria phaeospora</name>
    <dbReference type="NCBI Taxonomy" id="100035"/>
    <lineage>
        <taxon>Eukaryota</taxon>
        <taxon>Fungi</taxon>
        <taxon>Dikarya</taxon>
        <taxon>Ascomycota</taxon>
        <taxon>Pezizomycotina</taxon>
        <taxon>Dothideomycetes</taxon>
        <taxon>Pleosporomycetidae</taxon>
        <taxon>Pleosporales</taxon>
        <taxon>Pleosporales incertae sedis</taxon>
        <taxon>Massariosphaeria</taxon>
    </lineage>
</organism>
<dbReference type="EMBL" id="JAADJZ010000014">
    <property type="protein sequence ID" value="KAF2870098.1"/>
    <property type="molecule type" value="Genomic_DNA"/>
</dbReference>
<dbReference type="Proteomes" id="UP000481861">
    <property type="component" value="Unassembled WGS sequence"/>
</dbReference>
<feature type="compositionally biased region" description="Low complexity" evidence="1">
    <location>
        <begin position="48"/>
        <end position="89"/>
    </location>
</feature>
<keyword evidence="2" id="KW-0472">Membrane</keyword>
<comment type="caution">
    <text evidence="3">The sequence shown here is derived from an EMBL/GenBank/DDBJ whole genome shotgun (WGS) entry which is preliminary data.</text>
</comment>
<evidence type="ECO:0000256" key="2">
    <source>
        <dbReference type="SAM" id="Phobius"/>
    </source>
</evidence>
<accession>A0A7C8M6E0</accession>
<reference evidence="3 4" key="1">
    <citation type="submission" date="2020-01" db="EMBL/GenBank/DDBJ databases">
        <authorList>
            <consortium name="DOE Joint Genome Institute"/>
            <person name="Haridas S."/>
            <person name="Albert R."/>
            <person name="Binder M."/>
            <person name="Bloem J."/>
            <person name="Labutti K."/>
            <person name="Salamov A."/>
            <person name="Andreopoulos B."/>
            <person name="Baker S.E."/>
            <person name="Barry K."/>
            <person name="Bills G."/>
            <person name="Bluhm B.H."/>
            <person name="Cannon C."/>
            <person name="Castanera R."/>
            <person name="Culley D.E."/>
            <person name="Daum C."/>
            <person name="Ezra D."/>
            <person name="Gonzalez J.B."/>
            <person name="Henrissat B."/>
            <person name="Kuo A."/>
            <person name="Liang C."/>
            <person name="Lipzen A."/>
            <person name="Lutzoni F."/>
            <person name="Magnuson J."/>
            <person name="Mondo S."/>
            <person name="Nolan M."/>
            <person name="Ohm R."/>
            <person name="Pangilinan J."/>
            <person name="Park H.-J.H."/>
            <person name="Ramirez L."/>
            <person name="Alfaro M."/>
            <person name="Sun H."/>
            <person name="Tritt A."/>
            <person name="Yoshinaga Y."/>
            <person name="Zwiers L.-H.L."/>
            <person name="Turgeon B.G."/>
            <person name="Goodwin S.B."/>
            <person name="Spatafora J.W."/>
            <person name="Crous P.W."/>
            <person name="Grigoriev I.V."/>
        </authorList>
    </citation>
    <scope>NUCLEOTIDE SEQUENCE [LARGE SCALE GENOMIC DNA]</scope>
    <source>
        <strain evidence="3 4">CBS 611.86</strain>
    </source>
</reference>
<keyword evidence="2" id="KW-1133">Transmembrane helix</keyword>
<dbReference type="AlphaFoldDB" id="A0A7C8M6E0"/>
<feature type="transmembrane region" description="Helical" evidence="2">
    <location>
        <begin position="100"/>
        <end position="121"/>
    </location>
</feature>
<feature type="region of interest" description="Disordered" evidence="1">
    <location>
        <begin position="41"/>
        <end position="90"/>
    </location>
</feature>
<keyword evidence="2" id="KW-0812">Transmembrane</keyword>
<gene>
    <name evidence="3" type="ORF">BDV95DRAFT_595661</name>
</gene>
<proteinExistence type="predicted"/>
<evidence type="ECO:0000313" key="4">
    <source>
        <dbReference type="Proteomes" id="UP000481861"/>
    </source>
</evidence>
<sequence>MPSILSDPIQLIADPTIIFSSTSVIPPSDARSQSSSLFIASDPPALKSSQSRASASSPSSLVSSSPSSSTAPKPISALPTTTPTQTPHTESNKLLTGVKAGIGVVAAIALLAFLAAIYFTIQALHPSRRSVPVQSGAHLIQQESAPVMGKTTVTAPLGTGYPELPIWTGREK</sequence>
<evidence type="ECO:0000313" key="3">
    <source>
        <dbReference type="EMBL" id="KAF2870098.1"/>
    </source>
</evidence>
<name>A0A7C8M6E0_9PLEO</name>